<dbReference type="SUPFAM" id="SSF111331">
    <property type="entry name" value="NAD kinase/diacylglycerol kinase-like"/>
    <property type="match status" value="1"/>
</dbReference>
<dbReference type="SMART" id="SM00046">
    <property type="entry name" value="DAGKc"/>
    <property type="match status" value="1"/>
</dbReference>
<dbReference type="InterPro" id="IPR029071">
    <property type="entry name" value="Ubiquitin-like_domsf"/>
</dbReference>
<evidence type="ECO:0000256" key="7">
    <source>
        <dbReference type="ARBA" id="ARBA00022741"/>
    </source>
</evidence>
<dbReference type="InterPro" id="IPR001206">
    <property type="entry name" value="Diacylglycerol_kinase_cat_dom"/>
</dbReference>
<dbReference type="GO" id="GO:0016020">
    <property type="term" value="C:membrane"/>
    <property type="evidence" value="ECO:0007669"/>
    <property type="project" value="UniProtKB-SubCell"/>
</dbReference>
<dbReference type="PANTHER" id="PTHR11255:SF54">
    <property type="entry name" value="DIACYLGLYCEROL KINASE THETA"/>
    <property type="match status" value="1"/>
</dbReference>
<feature type="compositionally biased region" description="Low complexity" evidence="14">
    <location>
        <begin position="829"/>
        <end position="841"/>
    </location>
</feature>
<feature type="compositionally biased region" description="Gly residues" evidence="14">
    <location>
        <begin position="812"/>
        <end position="828"/>
    </location>
</feature>
<dbReference type="PANTHER" id="PTHR11255">
    <property type="entry name" value="DIACYLGLYCEROL KINASE"/>
    <property type="match status" value="1"/>
</dbReference>
<feature type="region of interest" description="Disordered" evidence="14">
    <location>
        <begin position="440"/>
        <end position="462"/>
    </location>
</feature>
<keyword evidence="7 13" id="KW-0547">Nucleotide-binding</keyword>
<dbReference type="FunFam" id="3.30.60.20:FF:000058">
    <property type="entry name" value="Diacylglycerol kinase"/>
    <property type="match status" value="1"/>
</dbReference>
<dbReference type="EC" id="2.7.1.107" evidence="13"/>
<dbReference type="VEuPathDB" id="VectorBase:SCAU013555"/>
<feature type="region of interest" description="Disordered" evidence="14">
    <location>
        <begin position="1659"/>
        <end position="1714"/>
    </location>
</feature>
<feature type="region of interest" description="Disordered" evidence="14">
    <location>
        <begin position="604"/>
        <end position="704"/>
    </location>
</feature>
<dbReference type="CDD" id="cd20854">
    <property type="entry name" value="C1_DGKtheta_typeV_rpt3"/>
    <property type="match status" value="1"/>
</dbReference>
<dbReference type="Pfam" id="PF00781">
    <property type="entry name" value="DAGK_cat"/>
    <property type="match status" value="1"/>
</dbReference>
<keyword evidence="19" id="KW-1185">Reference proteome</keyword>
<dbReference type="InterPro" id="IPR037607">
    <property type="entry name" value="DGK"/>
</dbReference>
<feature type="domain" description="Ras-associating" evidence="17">
    <location>
        <begin position="1038"/>
        <end position="1138"/>
    </location>
</feature>
<dbReference type="PRINTS" id="PR00008">
    <property type="entry name" value="DAGPEDOMAIN"/>
</dbReference>
<dbReference type="Pfam" id="PF00130">
    <property type="entry name" value="C1_1"/>
    <property type="match status" value="2"/>
</dbReference>
<proteinExistence type="inferred from homology"/>
<feature type="compositionally biased region" description="Basic and acidic residues" evidence="14">
    <location>
        <begin position="918"/>
        <end position="944"/>
    </location>
</feature>
<evidence type="ECO:0000259" key="16">
    <source>
        <dbReference type="PROSITE" id="PS50146"/>
    </source>
</evidence>
<sequence>MDNIVRKMADGGHTFVKKNFHKPTYCHHCSDLLWFGLIGQGYICEVCNFIIHERCVTNVVTPCSGIAPCIIKNPVAHCWSEPTQHKKKFCTVCRKRLDETPSVHCIVCEYYAHLECQDFAVPDCTENATYVPGKELLNVKHQHHWREGNLPSNSKCVYCKKTCWSSECLTGYRCEWCGLATHAGCRMYLPTECTFGCLQPIYLPPHCVSIPRTEVPIKEIMGVRKTDSESNLVRDYSCQVYDPNDIECAVAASAATATTASSHHVSAAQEAADEIMAPAISASIGEDNGQALSLKELLLLQRQRLEQSKQNFFLSSSPSSYAPSPISMATAEDEETSATQQQHQQVIPPEVNDDDDDDEEPGLDGADSVSKDQREDEQLNQNRDSAKDPASPLVDSKRCLKRDCLKTNRKKCQKSIEKSPSTSSSLHLFYTNLVRKIPYTDSGSGSGRKHLSSNTDDDEVDGGVCDISGGDLSDDYDHCDVELRAKGKMRGAGPAGRGGGAEVQAGKSEVLSDGSSGRGGQQLTPGTGTGSDIEYHGDIEGESTHQEGFYETSDTGGELTNTDHIDIDSSMNLLSNLSCNSSNSNTSIEKRLSLNRHRNAHNLQLSATEGAPSRPKRTAHTALSAFESTKQKTAAKPIEGAPHHHHHHRHQPTMSSPNTSDCSSASPIPPPVKGAASATPHPLSPVGRSKSFQEPGVKVHTQSPTARYKKYARFFQRRRSKRAGASAMGKAEGKNVHSNYSLDTMYQNIEITIQDEDGNYQPYDDNYDTYDRHRRSDDLFNADEDDDEEVLKEYSQFLGNRLRPYHHHGGGAVSGGGFHSDDGGGGDISDGASSRSRSGISDNEHVFGKILKRMRRFSMGWRKPRYHKRRARSISEEFSSGDAPRFKDEESVDKNETMSVVPGGSAAGCSSGGSSSHYRPESASGHKSDKSDKEKEKKEREREEKDIEAIKVFDGNNSFRRQLYRVITVPRTYTLEQLLTTALRAFHISRDPSAFYLTDLYAPVGMEDAALQDPNPVLSLNHMEGKRPAIFLRFQDKDNGFVRVYPGKLQCSLEEPYVSVPVDSTTTIKDLIRDALDRFGLQDNPFEDYRCSQVLLDSGVTERILSWSERPWNIMKQMGKDSIRQMELMRFYLQHRQDPHGPNIALFVGNLDPGKSQRKYEDFLNKYLTEDSKFTSIGPIYYEYGSLVLTYEDAQKAVRAFYILREVRWDGKDLLVMLLPNIEPSMVPSDINPLLVFVNVKSGGCQGLELISNFRKLLNPFQVFNLENGGPLPGLYVFRHIPHYKILVCGGDGTVGWVLQCLDNVGQDSECSSPPCAILPLGTGNDLARVLCWGSGYTGDQDPLSYLREVIEAEDIRLDRWTVVFHPEEKPEEQILKVPTNTTGKKKKAHQAHLSQQTDQHHQEPAITSSDKSAGAGDDECEGTKNEDNTQIFVMNNYFGIGLDADLCLDFHNARMENPFKFNSRLHNKGVYVKMGLRKMMGGRKCTKDLQKELHLEVDGKIVDLPPCEGIIILNILSWGSGANPWGPDKDDRFSTPNHYDGLLEIVGVTGVVHLGQIQSGIRYANRIAQGGHIKMHLHSDLPVQVDGEPWVQCSGDIVVLKSALRALMLRKVKSKRRLTEPHISPAVLSLSSTAAATSSSSTALQIVAQVQQQQQFSEMTNSSSASQTMVAAMTNEKEKDKEREQQQQQQQSQQHYHHQQQQQQQQQTSNVNT</sequence>
<dbReference type="InterPro" id="IPR016064">
    <property type="entry name" value="NAD/diacylglycerol_kinase_sf"/>
</dbReference>
<dbReference type="GO" id="GO:0007200">
    <property type="term" value="P:phospholipase C-activating G protein-coupled receptor signaling pathway"/>
    <property type="evidence" value="ECO:0007669"/>
    <property type="project" value="InterPro"/>
</dbReference>
<dbReference type="GO" id="GO:0005524">
    <property type="term" value="F:ATP binding"/>
    <property type="evidence" value="ECO:0007669"/>
    <property type="project" value="UniProtKB-KW"/>
</dbReference>
<feature type="compositionally biased region" description="Polar residues" evidence="14">
    <location>
        <begin position="1659"/>
        <end position="1670"/>
    </location>
</feature>
<feature type="region of interest" description="Disordered" evidence="14">
    <location>
        <begin position="865"/>
        <end position="944"/>
    </location>
</feature>
<dbReference type="Gene3D" id="3.40.50.10330">
    <property type="entry name" value="Probable inorganic polyphosphate/atp-NAD kinase, domain 1"/>
    <property type="match status" value="1"/>
</dbReference>
<dbReference type="PROSITE" id="PS50081">
    <property type="entry name" value="ZF_DAG_PE_2"/>
    <property type="match status" value="3"/>
</dbReference>
<feature type="region of interest" description="Disordered" evidence="14">
    <location>
        <begin position="1378"/>
        <end position="1427"/>
    </location>
</feature>
<dbReference type="PROSITE" id="PS50146">
    <property type="entry name" value="DAGK"/>
    <property type="match status" value="1"/>
</dbReference>
<dbReference type="Gene3D" id="3.30.60.20">
    <property type="match status" value="2"/>
</dbReference>
<keyword evidence="5" id="KW-0479">Metal-binding</keyword>
<feature type="compositionally biased region" description="Acidic residues" evidence="14">
    <location>
        <begin position="351"/>
        <end position="362"/>
    </location>
</feature>
<dbReference type="GO" id="GO:0004143">
    <property type="term" value="F:ATP-dependent diacylglycerol kinase activity"/>
    <property type="evidence" value="ECO:0007669"/>
    <property type="project" value="UniProtKB-EC"/>
</dbReference>
<dbReference type="InterPro" id="IPR002219">
    <property type="entry name" value="PKC_DAG/PE"/>
</dbReference>
<dbReference type="Proteomes" id="UP000095300">
    <property type="component" value="Unassembled WGS sequence"/>
</dbReference>
<dbReference type="InterPro" id="IPR020454">
    <property type="entry name" value="DAG/PE-bd"/>
</dbReference>
<evidence type="ECO:0000259" key="17">
    <source>
        <dbReference type="PROSITE" id="PS50200"/>
    </source>
</evidence>
<feature type="compositionally biased region" description="Basic and acidic residues" evidence="14">
    <location>
        <begin position="884"/>
        <end position="896"/>
    </location>
</feature>
<evidence type="ECO:0000256" key="5">
    <source>
        <dbReference type="ARBA" id="ARBA00022723"/>
    </source>
</evidence>
<dbReference type="InterPro" id="IPR000756">
    <property type="entry name" value="Diacylglycerol_kin_accessory"/>
</dbReference>
<feature type="compositionally biased region" description="Low complexity" evidence="14">
    <location>
        <begin position="903"/>
        <end position="916"/>
    </location>
</feature>
<accession>A0A1I8Q3K2</accession>
<keyword evidence="8" id="KW-0863">Zinc-finger</keyword>
<dbReference type="InterPro" id="IPR017438">
    <property type="entry name" value="ATP-NAD_kinase_N"/>
</dbReference>
<feature type="domain" description="Phorbol-ester/DAG-type" evidence="15">
    <location>
        <begin position="12"/>
        <end position="63"/>
    </location>
</feature>
<dbReference type="Gene3D" id="3.10.20.90">
    <property type="entry name" value="Phosphatidylinositol 3-kinase Catalytic Subunit, Chain A, domain 1"/>
    <property type="match status" value="1"/>
</dbReference>
<keyword evidence="11 13" id="KW-0067">ATP-binding</keyword>
<dbReference type="PROSITE" id="PS00479">
    <property type="entry name" value="ZF_DAG_PE_1"/>
    <property type="match status" value="2"/>
</dbReference>
<dbReference type="FunFam" id="2.60.200.40:FF:000004">
    <property type="entry name" value="Diacylglycerol kinase"/>
    <property type="match status" value="1"/>
</dbReference>
<evidence type="ECO:0000256" key="4">
    <source>
        <dbReference type="ARBA" id="ARBA00022679"/>
    </source>
</evidence>
<feature type="compositionally biased region" description="Basic and acidic residues" evidence="14">
    <location>
        <begin position="1676"/>
        <end position="1686"/>
    </location>
</feature>
<dbReference type="STRING" id="35570.A0A1I8Q3K2"/>
<keyword evidence="4 13" id="KW-0808">Transferase</keyword>
<feature type="region of interest" description="Disordered" evidence="14">
    <location>
        <begin position="488"/>
        <end position="537"/>
    </location>
</feature>
<dbReference type="CDD" id="cd20804">
    <property type="entry name" value="C1_DGKtheta_typeV_rpt2"/>
    <property type="match status" value="1"/>
</dbReference>
<feature type="region of interest" description="Disordered" evidence="14">
    <location>
        <begin position="311"/>
        <end position="394"/>
    </location>
</feature>
<dbReference type="FunFam" id="3.10.20.90:FF:000200">
    <property type="entry name" value="Diacylglycerol kinase"/>
    <property type="match status" value="1"/>
</dbReference>
<feature type="domain" description="Phorbol-ester/DAG-type" evidence="15">
    <location>
        <begin position="142"/>
        <end position="193"/>
    </location>
</feature>
<evidence type="ECO:0000256" key="13">
    <source>
        <dbReference type="RuleBase" id="RU361128"/>
    </source>
</evidence>
<dbReference type="OrthoDB" id="242257at2759"/>
<gene>
    <name evidence="18" type="primary">106086741</name>
</gene>
<dbReference type="SMART" id="SM00109">
    <property type="entry name" value="C1"/>
    <property type="match status" value="3"/>
</dbReference>
<dbReference type="GO" id="GO:0008270">
    <property type="term" value="F:zinc ion binding"/>
    <property type="evidence" value="ECO:0007669"/>
    <property type="project" value="UniProtKB-KW"/>
</dbReference>
<dbReference type="SUPFAM" id="SSF54236">
    <property type="entry name" value="Ubiquitin-like"/>
    <property type="match status" value="2"/>
</dbReference>
<evidence type="ECO:0000256" key="11">
    <source>
        <dbReference type="ARBA" id="ARBA00022840"/>
    </source>
</evidence>
<dbReference type="Pfam" id="PF00788">
    <property type="entry name" value="RA"/>
    <property type="match status" value="2"/>
</dbReference>
<dbReference type="FunFam" id="3.30.60.20:FF:000002">
    <property type="entry name" value="Diacylglycerol kinase"/>
    <property type="match status" value="1"/>
</dbReference>
<evidence type="ECO:0000256" key="9">
    <source>
        <dbReference type="ARBA" id="ARBA00022777"/>
    </source>
</evidence>
<evidence type="ECO:0000256" key="2">
    <source>
        <dbReference type="ARBA" id="ARBA00004370"/>
    </source>
</evidence>
<evidence type="ECO:0000313" key="18">
    <source>
        <dbReference type="EnsemblMetazoa" id="SCAU013555-PH"/>
    </source>
</evidence>
<feature type="region of interest" description="Disordered" evidence="14">
    <location>
        <begin position="812"/>
        <end position="841"/>
    </location>
</feature>
<dbReference type="SUPFAM" id="SSF57889">
    <property type="entry name" value="Cysteine-rich domain"/>
    <property type="match status" value="3"/>
</dbReference>
<dbReference type="Pfam" id="PF00609">
    <property type="entry name" value="DAGK_acc"/>
    <property type="match status" value="1"/>
</dbReference>
<protein>
    <recommendedName>
        <fullName evidence="13">Diacylglycerol kinase</fullName>
        <shortName evidence="13">DAG kinase</shortName>
        <ecNumber evidence="13">2.7.1.107</ecNumber>
    </recommendedName>
</protein>
<feature type="compositionally biased region" description="Low complexity" evidence="14">
    <location>
        <begin position="315"/>
        <end position="327"/>
    </location>
</feature>
<comment type="similarity">
    <text evidence="3 13">Belongs to the eukaryotic diacylglycerol kinase family.</text>
</comment>
<dbReference type="Gene3D" id="2.60.200.40">
    <property type="match status" value="1"/>
</dbReference>
<dbReference type="InterPro" id="IPR000159">
    <property type="entry name" value="RA_dom"/>
</dbReference>
<evidence type="ECO:0000256" key="8">
    <source>
        <dbReference type="ARBA" id="ARBA00022771"/>
    </source>
</evidence>
<dbReference type="EnsemblMetazoa" id="SCAU013555-RH">
    <property type="protein sequence ID" value="SCAU013555-PH"/>
    <property type="gene ID" value="SCAU013555"/>
</dbReference>
<evidence type="ECO:0000259" key="15">
    <source>
        <dbReference type="PROSITE" id="PS50081"/>
    </source>
</evidence>
<feature type="domain" description="DAGKc" evidence="16">
    <location>
        <begin position="1229"/>
        <end position="1367"/>
    </location>
</feature>
<dbReference type="FunFam" id="3.40.50.10330:FF:000011">
    <property type="entry name" value="Diacylglycerol kinase"/>
    <property type="match status" value="1"/>
</dbReference>
<evidence type="ECO:0000256" key="10">
    <source>
        <dbReference type="ARBA" id="ARBA00022833"/>
    </source>
</evidence>
<keyword evidence="9 13" id="KW-0418">Kinase</keyword>
<keyword evidence="10" id="KW-0862">Zinc</keyword>
<evidence type="ECO:0000313" key="19">
    <source>
        <dbReference type="Proteomes" id="UP000095300"/>
    </source>
</evidence>
<reference evidence="18" key="1">
    <citation type="submission" date="2020-05" db="UniProtKB">
        <authorList>
            <consortium name="EnsemblMetazoa"/>
        </authorList>
    </citation>
    <scope>IDENTIFICATION</scope>
    <source>
        <strain evidence="18">USDA</strain>
    </source>
</reference>
<feature type="compositionally biased region" description="Polar residues" evidence="14">
    <location>
        <begin position="652"/>
        <end position="666"/>
    </location>
</feature>
<name>A0A1I8Q3K2_STOCA</name>
<evidence type="ECO:0000256" key="3">
    <source>
        <dbReference type="ARBA" id="ARBA00009280"/>
    </source>
</evidence>
<evidence type="ECO:0000256" key="1">
    <source>
        <dbReference type="ARBA" id="ARBA00001383"/>
    </source>
</evidence>
<dbReference type="InterPro" id="IPR056392">
    <property type="entry name" value="DGKtheta_RBD"/>
</dbReference>
<dbReference type="Pfam" id="PF24099">
    <property type="entry name" value="RBD_DGKtheta"/>
    <property type="match status" value="1"/>
</dbReference>
<evidence type="ECO:0000256" key="6">
    <source>
        <dbReference type="ARBA" id="ARBA00022737"/>
    </source>
</evidence>
<dbReference type="SMART" id="SM00045">
    <property type="entry name" value="DAGKa"/>
    <property type="match status" value="1"/>
</dbReference>
<feature type="compositionally biased region" description="Low complexity" evidence="14">
    <location>
        <begin position="1687"/>
        <end position="1708"/>
    </location>
</feature>
<comment type="catalytic activity">
    <reaction evidence="1 13">
        <text>a 1,2-diacyl-sn-glycerol + ATP = a 1,2-diacyl-sn-glycero-3-phosphate + ADP + H(+)</text>
        <dbReference type="Rhea" id="RHEA:10272"/>
        <dbReference type="ChEBI" id="CHEBI:15378"/>
        <dbReference type="ChEBI" id="CHEBI:17815"/>
        <dbReference type="ChEBI" id="CHEBI:30616"/>
        <dbReference type="ChEBI" id="CHEBI:58608"/>
        <dbReference type="ChEBI" id="CHEBI:456216"/>
        <dbReference type="EC" id="2.7.1.107"/>
    </reaction>
</comment>
<organism evidence="18 19">
    <name type="scientific">Stomoxys calcitrans</name>
    <name type="common">Stable fly</name>
    <name type="synonym">Conops calcitrans</name>
    <dbReference type="NCBI Taxonomy" id="35570"/>
    <lineage>
        <taxon>Eukaryota</taxon>
        <taxon>Metazoa</taxon>
        <taxon>Ecdysozoa</taxon>
        <taxon>Arthropoda</taxon>
        <taxon>Hexapoda</taxon>
        <taxon>Insecta</taxon>
        <taxon>Pterygota</taxon>
        <taxon>Neoptera</taxon>
        <taxon>Endopterygota</taxon>
        <taxon>Diptera</taxon>
        <taxon>Brachycera</taxon>
        <taxon>Muscomorpha</taxon>
        <taxon>Muscoidea</taxon>
        <taxon>Muscidae</taxon>
        <taxon>Stomoxys</taxon>
    </lineage>
</organism>
<feature type="domain" description="Phorbol-ester/DAG-type" evidence="15">
    <location>
        <begin position="76"/>
        <end position="124"/>
    </location>
</feature>
<dbReference type="CDD" id="cd17111">
    <property type="entry name" value="RA1_DAGK-theta"/>
    <property type="match status" value="1"/>
</dbReference>
<dbReference type="PROSITE" id="PS50200">
    <property type="entry name" value="RA"/>
    <property type="match status" value="1"/>
</dbReference>
<comment type="subcellular location">
    <subcellularLocation>
        <location evidence="2">Membrane</location>
    </subcellularLocation>
</comment>
<keyword evidence="6" id="KW-0677">Repeat</keyword>
<dbReference type="SMART" id="SM00314">
    <property type="entry name" value="RA"/>
    <property type="match status" value="2"/>
</dbReference>
<dbReference type="CDD" id="cd01783">
    <property type="entry name" value="RA2_DAGK-theta"/>
    <property type="match status" value="1"/>
</dbReference>
<keyword evidence="12" id="KW-0472">Membrane</keyword>
<evidence type="ECO:0000256" key="14">
    <source>
        <dbReference type="SAM" id="MobiDB-lite"/>
    </source>
</evidence>
<dbReference type="InterPro" id="IPR046349">
    <property type="entry name" value="C1-like_sf"/>
</dbReference>
<evidence type="ECO:0000256" key="12">
    <source>
        <dbReference type="ARBA" id="ARBA00023136"/>
    </source>
</evidence>
<dbReference type="CDD" id="cd20803">
    <property type="entry name" value="C1_DGKtheta_typeV_rpt1"/>
    <property type="match status" value="1"/>
</dbReference>